<feature type="compositionally biased region" description="Acidic residues" evidence="1">
    <location>
        <begin position="315"/>
        <end position="356"/>
    </location>
</feature>
<accession>A0A0C9XMR7</accession>
<feature type="region of interest" description="Disordered" evidence="1">
    <location>
        <begin position="540"/>
        <end position="568"/>
    </location>
</feature>
<dbReference type="HOGENOM" id="CLU_018454_0_0_1"/>
<name>A0A0C9XMR7_9AGAR</name>
<proteinExistence type="predicted"/>
<feature type="region of interest" description="Disordered" evidence="1">
    <location>
        <begin position="685"/>
        <end position="828"/>
    </location>
</feature>
<feature type="compositionally biased region" description="Low complexity" evidence="1">
    <location>
        <begin position="709"/>
        <end position="721"/>
    </location>
</feature>
<evidence type="ECO:0000313" key="2">
    <source>
        <dbReference type="EMBL" id="KIJ97357.1"/>
    </source>
</evidence>
<feature type="compositionally biased region" description="Basic and acidic residues" evidence="1">
    <location>
        <begin position="181"/>
        <end position="190"/>
    </location>
</feature>
<feature type="compositionally biased region" description="Polar residues" evidence="1">
    <location>
        <begin position="207"/>
        <end position="217"/>
    </location>
</feature>
<feature type="compositionally biased region" description="Polar residues" evidence="1">
    <location>
        <begin position="785"/>
        <end position="798"/>
    </location>
</feature>
<feature type="compositionally biased region" description="Basic and acidic residues" evidence="1">
    <location>
        <begin position="485"/>
        <end position="495"/>
    </location>
</feature>
<gene>
    <name evidence="2" type="ORF">K443DRAFT_133872</name>
</gene>
<dbReference type="OrthoDB" id="3085203at2759"/>
<dbReference type="AlphaFoldDB" id="A0A0C9XMR7"/>
<reference evidence="2 3" key="1">
    <citation type="submission" date="2014-04" db="EMBL/GenBank/DDBJ databases">
        <authorList>
            <consortium name="DOE Joint Genome Institute"/>
            <person name="Kuo A."/>
            <person name="Kohler A."/>
            <person name="Nagy L.G."/>
            <person name="Floudas D."/>
            <person name="Copeland A."/>
            <person name="Barry K.W."/>
            <person name="Cichocki N."/>
            <person name="Veneault-Fourrey C."/>
            <person name="LaButti K."/>
            <person name="Lindquist E.A."/>
            <person name="Lipzen A."/>
            <person name="Lundell T."/>
            <person name="Morin E."/>
            <person name="Murat C."/>
            <person name="Sun H."/>
            <person name="Tunlid A."/>
            <person name="Henrissat B."/>
            <person name="Grigoriev I.V."/>
            <person name="Hibbett D.S."/>
            <person name="Martin F."/>
            <person name="Nordberg H.P."/>
            <person name="Cantor M.N."/>
            <person name="Hua S.X."/>
        </authorList>
    </citation>
    <scope>NUCLEOTIDE SEQUENCE [LARGE SCALE GENOMIC DNA]</scope>
    <source>
        <strain evidence="2 3">LaAM-08-1</strain>
    </source>
</reference>
<reference evidence="3" key="2">
    <citation type="submission" date="2015-01" db="EMBL/GenBank/DDBJ databases">
        <title>Evolutionary Origins and Diversification of the Mycorrhizal Mutualists.</title>
        <authorList>
            <consortium name="DOE Joint Genome Institute"/>
            <consortium name="Mycorrhizal Genomics Consortium"/>
            <person name="Kohler A."/>
            <person name="Kuo A."/>
            <person name="Nagy L.G."/>
            <person name="Floudas D."/>
            <person name="Copeland A."/>
            <person name="Barry K.W."/>
            <person name="Cichocki N."/>
            <person name="Veneault-Fourrey C."/>
            <person name="LaButti K."/>
            <person name="Lindquist E.A."/>
            <person name="Lipzen A."/>
            <person name="Lundell T."/>
            <person name="Morin E."/>
            <person name="Murat C."/>
            <person name="Riley R."/>
            <person name="Ohm R."/>
            <person name="Sun H."/>
            <person name="Tunlid A."/>
            <person name="Henrissat B."/>
            <person name="Grigoriev I.V."/>
            <person name="Hibbett D.S."/>
            <person name="Martin F."/>
        </authorList>
    </citation>
    <scope>NUCLEOTIDE SEQUENCE [LARGE SCALE GENOMIC DNA]</scope>
    <source>
        <strain evidence="3">LaAM-08-1</strain>
    </source>
</reference>
<dbReference type="Proteomes" id="UP000054477">
    <property type="component" value="Unassembled WGS sequence"/>
</dbReference>
<feature type="compositionally biased region" description="Basic and acidic residues" evidence="1">
    <location>
        <begin position="263"/>
        <end position="280"/>
    </location>
</feature>
<keyword evidence="3" id="KW-1185">Reference proteome</keyword>
<evidence type="ECO:0000256" key="1">
    <source>
        <dbReference type="SAM" id="MobiDB-lite"/>
    </source>
</evidence>
<feature type="compositionally biased region" description="Acidic residues" evidence="1">
    <location>
        <begin position="698"/>
        <end position="708"/>
    </location>
</feature>
<protein>
    <submittedName>
        <fullName evidence="2">Uncharacterized protein</fullName>
    </submittedName>
</protein>
<feature type="region of interest" description="Disordered" evidence="1">
    <location>
        <begin position="181"/>
        <end position="231"/>
    </location>
</feature>
<feature type="region of interest" description="Disordered" evidence="1">
    <location>
        <begin position="470"/>
        <end position="499"/>
    </location>
</feature>
<organism evidence="2 3">
    <name type="scientific">Laccaria amethystina LaAM-08-1</name>
    <dbReference type="NCBI Taxonomy" id="1095629"/>
    <lineage>
        <taxon>Eukaryota</taxon>
        <taxon>Fungi</taxon>
        <taxon>Dikarya</taxon>
        <taxon>Basidiomycota</taxon>
        <taxon>Agaricomycotina</taxon>
        <taxon>Agaricomycetes</taxon>
        <taxon>Agaricomycetidae</taxon>
        <taxon>Agaricales</taxon>
        <taxon>Agaricineae</taxon>
        <taxon>Hydnangiaceae</taxon>
        <taxon>Laccaria</taxon>
    </lineage>
</organism>
<feature type="compositionally biased region" description="Polar residues" evidence="1">
    <location>
        <begin position="281"/>
        <end position="297"/>
    </location>
</feature>
<evidence type="ECO:0000313" key="3">
    <source>
        <dbReference type="Proteomes" id="UP000054477"/>
    </source>
</evidence>
<feature type="compositionally biased region" description="Polar residues" evidence="1">
    <location>
        <begin position="729"/>
        <end position="766"/>
    </location>
</feature>
<feature type="region of interest" description="Disordered" evidence="1">
    <location>
        <begin position="586"/>
        <end position="616"/>
    </location>
</feature>
<feature type="region of interest" description="Disordered" evidence="1">
    <location>
        <begin position="261"/>
        <end position="366"/>
    </location>
</feature>
<dbReference type="EMBL" id="KN838695">
    <property type="protein sequence ID" value="KIJ97357.1"/>
    <property type="molecule type" value="Genomic_DNA"/>
</dbReference>
<sequence length="828" mass="92113">MAPLHQPQDKPKEKASDAIRTAWNVFQKETWENRGKRNGRNYVQMSSRELEIIFRDNARRRWRSILKDHPMDVGAWIMTNTDKEEISALLGWNRGEMIDACEEEWGIFVVSAALYMSLHGADTLKPDMTQSLLGPSTQSIPGLPSVGLTQTVMQPQLPARQSQFQDLRAPRPYTQLSGVKFSEHPVHTEGQRPIVQPRPASARPSLPQDSHASQVYTRHSGVKHSVPAQRQRPILQARPASAGSSQLQDLRAPQAYTRPSRVKFSEHPMHAQDQLPRHSLDPSQMAQSRPLSGQSSRVPLPRQSPYSSALFSHEEEGDISDGEEESDEIDDEEEEDSDDYDEEVDSDNPINEDDEEKGINGVINSTSGTPFSLTELSFGEVSWAELEAKSPETALFAEKSAYVWMEKCQKKAAQNNRSIAEYRLAGRANMGVEELLILEVQEYGRRAQEKWIKAVNTVWERNLRQAQPLIPEQTALHNASNVQRAGERLGPREQPQHMGSFRSAELRDLAASSNPKTKDGRGRGVPRDIFKHLESFVRERKAAGDDLSSGESGPSHPDGRPTPKASPLTLKTISQLDPVIGETSRLPPPAIHGSSTPLDPVIGETPHRPPLTMRRGGTPVPFRSHPMHASSAMWYDIDEEAIAAEEETGLRPWDSVPHEYERPELPHNDANSVRSSAFMLAEEGGEQYRQGDEQMSYNEDESDCDSDISSESSITMTEASAHLPRSDQLRPSNIGQSAPRTVNAGGTNSDQPSARRSAWRTTQSIPKSMIPADIRSKSSTTKTTAAGQQDPRNASQYTPAGALNSGFNRPSAQRPVRMMQGLPKFRMF</sequence>